<keyword evidence="4" id="KW-1185">Reference proteome</keyword>
<dbReference type="RefSeq" id="WP_228273687.1">
    <property type="nucleotide sequence ID" value="NZ_JACIGE010000005.1"/>
</dbReference>
<protein>
    <submittedName>
        <fullName evidence="3">Guanyl-specific ribonuclease Sa</fullName>
    </submittedName>
</protein>
<dbReference type="SUPFAM" id="SSF53933">
    <property type="entry name" value="Microbial ribonucleases"/>
    <property type="match status" value="1"/>
</dbReference>
<evidence type="ECO:0000313" key="4">
    <source>
        <dbReference type="Proteomes" id="UP000587070"/>
    </source>
</evidence>
<dbReference type="Gene3D" id="3.10.450.30">
    <property type="entry name" value="Microbial ribonucleases"/>
    <property type="match status" value="1"/>
</dbReference>
<dbReference type="InterPro" id="IPR016191">
    <property type="entry name" value="Ribonuclease/ribotoxin"/>
</dbReference>
<reference evidence="3 4" key="1">
    <citation type="submission" date="2020-08" db="EMBL/GenBank/DDBJ databases">
        <title>Genome sequencing of Purple Non-Sulfur Bacteria from various extreme environments.</title>
        <authorList>
            <person name="Mayer M."/>
        </authorList>
    </citation>
    <scope>NUCLEOTIDE SEQUENCE [LARGE SCALE GENOMIC DNA]</scope>
    <source>
        <strain evidence="3 4">2761</strain>
    </source>
</reference>
<keyword evidence="1" id="KW-0540">Nuclease</keyword>
<dbReference type="GO" id="GO:0016787">
    <property type="term" value="F:hydrolase activity"/>
    <property type="evidence" value="ECO:0007669"/>
    <property type="project" value="UniProtKB-KW"/>
</dbReference>
<dbReference type="EMBL" id="JACIGE010000005">
    <property type="protein sequence ID" value="MBB4247424.1"/>
    <property type="molecule type" value="Genomic_DNA"/>
</dbReference>
<dbReference type="AlphaFoldDB" id="A0A840FZU9"/>
<evidence type="ECO:0000256" key="2">
    <source>
        <dbReference type="ARBA" id="ARBA00022801"/>
    </source>
</evidence>
<dbReference type="GO" id="GO:0003723">
    <property type="term" value="F:RNA binding"/>
    <property type="evidence" value="ECO:0007669"/>
    <property type="project" value="InterPro"/>
</dbReference>
<dbReference type="InterPro" id="IPR000026">
    <property type="entry name" value="N1-like"/>
</dbReference>
<name>A0A840FZU9_RHOTE</name>
<keyword evidence="2" id="KW-0378">Hydrolase</keyword>
<evidence type="ECO:0000313" key="3">
    <source>
        <dbReference type="EMBL" id="MBB4247424.1"/>
    </source>
</evidence>
<comment type="caution">
    <text evidence="3">The sequence shown here is derived from an EMBL/GenBank/DDBJ whole genome shotgun (WGS) entry which is preliminary data.</text>
</comment>
<proteinExistence type="predicted"/>
<sequence length="165" mass="18312">MQLLRVPLLSRMLAEHSRPAGKRLGGFFAAWLAIVFIAILSLAPAQARNWYEADEGGARKAVSGEIASVALADLPRQAGETLALIKQGGPFPYPRKDGSVFGNFERALPQQPRGYYREFTVPTPGARDRGARRIIAGSGRGNDVARSGEYYYTDDHYRSFRRIRE</sequence>
<dbReference type="Proteomes" id="UP000587070">
    <property type="component" value="Unassembled WGS sequence"/>
</dbReference>
<dbReference type="Pfam" id="PF00545">
    <property type="entry name" value="Ribonuclease"/>
    <property type="match status" value="1"/>
</dbReference>
<evidence type="ECO:0000256" key="1">
    <source>
        <dbReference type="ARBA" id="ARBA00022722"/>
    </source>
</evidence>
<dbReference type="GO" id="GO:0004521">
    <property type="term" value="F:RNA endonuclease activity"/>
    <property type="evidence" value="ECO:0007669"/>
    <property type="project" value="InterPro"/>
</dbReference>
<accession>A0A840FZU9</accession>
<organism evidence="3 4">
    <name type="scientific">Rhodocyclus tenuis</name>
    <name type="common">Rhodospirillum tenue</name>
    <dbReference type="NCBI Taxonomy" id="1066"/>
    <lineage>
        <taxon>Bacteria</taxon>
        <taxon>Pseudomonadati</taxon>
        <taxon>Pseudomonadota</taxon>
        <taxon>Betaproteobacteria</taxon>
        <taxon>Rhodocyclales</taxon>
        <taxon>Rhodocyclaceae</taxon>
        <taxon>Rhodocyclus</taxon>
    </lineage>
</organism>
<gene>
    <name evidence="3" type="ORF">GGD90_001795</name>
</gene>